<sequence length="232" mass="25938">MRITASLQSQFDQAQHIVFLTGAGVSTPSGIPDYRSKGGIYDGVTERPEYLLSVDALNKEPEKMYRFMMDNMYFPQAKPNIIHQKMAQLTQANRATIITQNVDQLHEKAGAKNVIDYHGSLYNIYGLHSHRPASFAQYQKSMYNDQGELLRPGITLYGEMPPHTELAIQAVQQADFVVIVGTSFVVYPFASLLQFVPAQVPILSINLETIPAPARVEQVIADASDFFTQLKL</sequence>
<dbReference type="InterPro" id="IPR003000">
    <property type="entry name" value="Sirtuin"/>
</dbReference>
<proteinExistence type="predicted"/>
<gene>
    <name evidence="6" type="ORF">IV68_GL000354</name>
</gene>
<dbReference type="InParanoid" id="A0A0R2G8D5"/>
<comment type="caution">
    <text evidence="6">The sequence shown here is derived from an EMBL/GenBank/DDBJ whole genome shotgun (WGS) entry which is preliminary data.</text>
</comment>
<evidence type="ECO:0000256" key="1">
    <source>
        <dbReference type="ARBA" id="ARBA00012928"/>
    </source>
</evidence>
<evidence type="ECO:0000313" key="6">
    <source>
        <dbReference type="EMBL" id="KRN33548.1"/>
    </source>
</evidence>
<evidence type="ECO:0000256" key="4">
    <source>
        <dbReference type="PROSITE-ProRule" id="PRU00236"/>
    </source>
</evidence>
<dbReference type="GO" id="GO:0070403">
    <property type="term" value="F:NAD+ binding"/>
    <property type="evidence" value="ECO:0007669"/>
    <property type="project" value="InterPro"/>
</dbReference>
<evidence type="ECO:0000256" key="2">
    <source>
        <dbReference type="ARBA" id="ARBA00022679"/>
    </source>
</evidence>
<dbReference type="InterPro" id="IPR026591">
    <property type="entry name" value="Sirtuin_cat_small_dom_sf"/>
</dbReference>
<accession>A0A0R2G8D5</accession>
<dbReference type="GO" id="GO:0017136">
    <property type="term" value="F:histone deacetylase activity, NAD-dependent"/>
    <property type="evidence" value="ECO:0007669"/>
    <property type="project" value="TreeGrafter"/>
</dbReference>
<dbReference type="OrthoDB" id="9800582at2"/>
<dbReference type="SUPFAM" id="SSF52467">
    <property type="entry name" value="DHS-like NAD/FAD-binding domain"/>
    <property type="match status" value="1"/>
</dbReference>
<name>A0A0R2G8D5_9LACO</name>
<dbReference type="PANTHER" id="PTHR11085">
    <property type="entry name" value="NAD-DEPENDENT PROTEIN DEACYLASE SIRTUIN-5, MITOCHONDRIAL-RELATED"/>
    <property type="match status" value="1"/>
</dbReference>
<feature type="domain" description="Deacetylase sirtuin-type" evidence="5">
    <location>
        <begin position="1"/>
        <end position="232"/>
    </location>
</feature>
<dbReference type="Gene3D" id="3.40.50.1220">
    <property type="entry name" value="TPP-binding domain"/>
    <property type="match status" value="1"/>
</dbReference>
<dbReference type="PROSITE" id="PS50305">
    <property type="entry name" value="SIRTUIN"/>
    <property type="match status" value="1"/>
</dbReference>
<dbReference type="PANTHER" id="PTHR11085:SF4">
    <property type="entry name" value="NAD-DEPENDENT PROTEIN DEACYLASE"/>
    <property type="match status" value="1"/>
</dbReference>
<dbReference type="AlphaFoldDB" id="A0A0R2G8D5"/>
<dbReference type="Proteomes" id="UP000051296">
    <property type="component" value="Unassembled WGS sequence"/>
</dbReference>
<dbReference type="EC" id="2.3.1.286" evidence="1"/>
<organism evidence="6 7">
    <name type="scientific">Weissella halotolerans DSM 20190</name>
    <dbReference type="NCBI Taxonomy" id="1123500"/>
    <lineage>
        <taxon>Bacteria</taxon>
        <taxon>Bacillati</taxon>
        <taxon>Bacillota</taxon>
        <taxon>Bacilli</taxon>
        <taxon>Lactobacillales</taxon>
        <taxon>Lactobacillaceae</taxon>
        <taxon>Weissella</taxon>
    </lineage>
</organism>
<dbReference type="eggNOG" id="COG0846">
    <property type="taxonomic scope" value="Bacteria"/>
</dbReference>
<dbReference type="InterPro" id="IPR026590">
    <property type="entry name" value="Ssirtuin_cat_dom"/>
</dbReference>
<dbReference type="InterPro" id="IPR050134">
    <property type="entry name" value="NAD-dep_sirtuin_deacylases"/>
</dbReference>
<keyword evidence="7" id="KW-1185">Reference proteome</keyword>
<dbReference type="Pfam" id="PF02146">
    <property type="entry name" value="SIR2"/>
    <property type="match status" value="1"/>
</dbReference>
<evidence type="ECO:0000256" key="3">
    <source>
        <dbReference type="ARBA" id="ARBA00023027"/>
    </source>
</evidence>
<dbReference type="PATRIC" id="fig|1123500.6.peg.355"/>
<dbReference type="Gene3D" id="3.30.1600.10">
    <property type="entry name" value="SIR2/SIRT2 'Small Domain"/>
    <property type="match status" value="1"/>
</dbReference>
<evidence type="ECO:0000313" key="7">
    <source>
        <dbReference type="Proteomes" id="UP000051296"/>
    </source>
</evidence>
<reference evidence="6 7" key="1">
    <citation type="journal article" date="2015" name="Genome Announc.">
        <title>Expanding the biotechnology potential of lactobacilli through comparative genomics of 213 strains and associated genera.</title>
        <authorList>
            <person name="Sun Z."/>
            <person name="Harris H.M."/>
            <person name="McCann A."/>
            <person name="Guo C."/>
            <person name="Argimon S."/>
            <person name="Zhang W."/>
            <person name="Yang X."/>
            <person name="Jeffery I.B."/>
            <person name="Cooney J.C."/>
            <person name="Kagawa T.F."/>
            <person name="Liu W."/>
            <person name="Song Y."/>
            <person name="Salvetti E."/>
            <person name="Wrobel A."/>
            <person name="Rasinkangas P."/>
            <person name="Parkhill J."/>
            <person name="Rea M.C."/>
            <person name="O'Sullivan O."/>
            <person name="Ritari J."/>
            <person name="Douillard F.P."/>
            <person name="Paul Ross R."/>
            <person name="Yang R."/>
            <person name="Briner A.E."/>
            <person name="Felis G.E."/>
            <person name="de Vos W.M."/>
            <person name="Barrangou R."/>
            <person name="Klaenhammer T.R."/>
            <person name="Caufield P.W."/>
            <person name="Cui Y."/>
            <person name="Zhang H."/>
            <person name="O'Toole P.W."/>
        </authorList>
    </citation>
    <scope>NUCLEOTIDE SEQUENCE [LARGE SCALE GENOMIC DNA]</scope>
    <source>
        <strain evidence="6 7">DSM 20190</strain>
    </source>
</reference>
<dbReference type="FunCoup" id="A0A0R2G8D5">
    <property type="interactions" value="235"/>
</dbReference>
<protein>
    <recommendedName>
        <fullName evidence="1">protein acetyllysine N-acetyltransferase</fullName>
        <ecNumber evidence="1">2.3.1.286</ecNumber>
    </recommendedName>
</protein>
<keyword evidence="2" id="KW-0808">Transferase</keyword>
<dbReference type="STRING" id="1123500.GCA_000420365_00150"/>
<dbReference type="InterPro" id="IPR029035">
    <property type="entry name" value="DHS-like_NAD/FAD-binding_dom"/>
</dbReference>
<dbReference type="NCBIfam" id="NF001752">
    <property type="entry name" value="PRK00481.1-1"/>
    <property type="match status" value="1"/>
</dbReference>
<dbReference type="EMBL" id="JQAX01000001">
    <property type="protein sequence ID" value="KRN33548.1"/>
    <property type="molecule type" value="Genomic_DNA"/>
</dbReference>
<keyword evidence="3" id="KW-0520">NAD</keyword>
<comment type="caution">
    <text evidence="4">Lacks conserved residue(s) required for the propagation of feature annotation.</text>
</comment>
<evidence type="ECO:0000259" key="5">
    <source>
        <dbReference type="PROSITE" id="PS50305"/>
    </source>
</evidence>
<dbReference type="RefSeq" id="WP_022790952.1">
    <property type="nucleotide sequence ID" value="NZ_ATUU01000001.1"/>
</dbReference>